<reference evidence="3 4" key="1">
    <citation type="submission" date="2013-08" db="EMBL/GenBank/DDBJ databases">
        <authorList>
            <person name="Huang J."/>
            <person name="Wang G."/>
        </authorList>
    </citation>
    <scope>NUCLEOTIDE SEQUENCE [LARGE SCALE GENOMIC DNA]</scope>
    <source>
        <strain evidence="3 4">JSM 076056</strain>
    </source>
</reference>
<name>A0A0A5I672_9BACI</name>
<dbReference type="STRING" id="1385510.GCA_000425205_02485"/>
<dbReference type="RefSeq" id="WP_026800819.1">
    <property type="nucleotide sequence ID" value="NZ_AULI01000010.1"/>
</dbReference>
<accession>A0A0A5I672</accession>
<dbReference type="AlphaFoldDB" id="A0A0A5I672"/>
<sequence>MSNVNVGFQVIPRADGKDIHALVDEAIKVVHESGVTYEVGPLETVMEGEMDELLEIVKKAQQACIDRGASDVMTYIKVQNSPGNDVSMNEKVSKYR</sequence>
<dbReference type="PANTHER" id="PTHR33777:SF1">
    <property type="entry name" value="UPF0045 PROTEIN ECM15"/>
    <property type="match status" value="1"/>
</dbReference>
<dbReference type="Gene3D" id="3.30.70.930">
    <property type="match status" value="1"/>
</dbReference>
<dbReference type="GO" id="GO:0005829">
    <property type="term" value="C:cytosol"/>
    <property type="evidence" value="ECO:0007669"/>
    <property type="project" value="TreeGrafter"/>
</dbReference>
<dbReference type="InterPro" id="IPR051614">
    <property type="entry name" value="UPF0045_domain"/>
</dbReference>
<dbReference type="Pfam" id="PF01910">
    <property type="entry name" value="Thiamine_BP"/>
    <property type="match status" value="1"/>
</dbReference>
<evidence type="ECO:0000313" key="4">
    <source>
        <dbReference type="Proteomes" id="UP000030528"/>
    </source>
</evidence>
<proteinExistence type="inferred from homology"/>
<protein>
    <recommendedName>
        <fullName evidence="2">Thiamine-binding protein domain-containing protein</fullName>
    </recommendedName>
</protein>
<organism evidence="3 4">
    <name type="scientific">Pontibacillus halophilus JSM 076056 = DSM 19796</name>
    <dbReference type="NCBI Taxonomy" id="1385510"/>
    <lineage>
        <taxon>Bacteria</taxon>
        <taxon>Bacillati</taxon>
        <taxon>Bacillota</taxon>
        <taxon>Bacilli</taxon>
        <taxon>Bacillales</taxon>
        <taxon>Bacillaceae</taxon>
        <taxon>Pontibacillus</taxon>
    </lineage>
</organism>
<keyword evidence="4" id="KW-1185">Reference proteome</keyword>
<gene>
    <name evidence="3" type="ORF">N781_04475</name>
</gene>
<feature type="domain" description="Thiamine-binding protein" evidence="2">
    <location>
        <begin position="6"/>
        <end position="95"/>
    </location>
</feature>
<dbReference type="PANTHER" id="PTHR33777">
    <property type="entry name" value="UPF0045 PROTEIN ECM15"/>
    <property type="match status" value="1"/>
</dbReference>
<comment type="caution">
    <text evidence="3">The sequence shown here is derived from an EMBL/GenBank/DDBJ whole genome shotgun (WGS) entry which is preliminary data.</text>
</comment>
<comment type="similarity">
    <text evidence="1">Belongs to the UPF0045 family.</text>
</comment>
<dbReference type="Proteomes" id="UP000030528">
    <property type="component" value="Unassembled WGS sequence"/>
</dbReference>
<evidence type="ECO:0000259" key="2">
    <source>
        <dbReference type="Pfam" id="PF01910"/>
    </source>
</evidence>
<dbReference type="eggNOG" id="COG0011">
    <property type="taxonomic scope" value="Bacteria"/>
</dbReference>
<dbReference type="InterPro" id="IPR029756">
    <property type="entry name" value="MTH1187/YkoF-like"/>
</dbReference>
<dbReference type="EMBL" id="AVPE01000010">
    <property type="protein sequence ID" value="KGX91327.1"/>
    <property type="molecule type" value="Genomic_DNA"/>
</dbReference>
<dbReference type="InterPro" id="IPR002767">
    <property type="entry name" value="Thiamine_BP"/>
</dbReference>
<evidence type="ECO:0000256" key="1">
    <source>
        <dbReference type="ARBA" id="ARBA00010272"/>
    </source>
</evidence>
<evidence type="ECO:0000313" key="3">
    <source>
        <dbReference type="EMBL" id="KGX91327.1"/>
    </source>
</evidence>
<dbReference type="OrthoDB" id="5886358at2"/>
<dbReference type="SUPFAM" id="SSF89957">
    <property type="entry name" value="MTH1187/YkoF-like"/>
    <property type="match status" value="1"/>
</dbReference>